<dbReference type="PROSITE" id="PS50949">
    <property type="entry name" value="HTH_GNTR"/>
    <property type="match status" value="1"/>
</dbReference>
<dbReference type="CDD" id="cd07377">
    <property type="entry name" value="WHTH_GntR"/>
    <property type="match status" value="1"/>
</dbReference>
<reference evidence="5 6" key="1">
    <citation type="submission" date="2020-08" db="EMBL/GenBank/DDBJ databases">
        <title>Draft genome sequencing of an Anaerocolumna strain isolated from anoxic soil subjected to BSD treatment.</title>
        <authorList>
            <person name="Uek A."/>
            <person name="Tonouchi A."/>
        </authorList>
    </citation>
    <scope>NUCLEOTIDE SEQUENCE [LARGE SCALE GENOMIC DNA]</scope>
    <source>
        <strain evidence="5 6">CTTW</strain>
    </source>
</reference>
<sequence length="124" mass="14118">MEFDNNIPIYIQVIQDIEKDIITGKLGLGEKMPSGRDLALKYKINPNTASRIYKELEAQAICFTKRGLGTFVTEDGARVDQIRKDMANDLLEQFISGMDKLGIQKAEILAMLEEKYLEFKETNN</sequence>
<dbReference type="GO" id="GO:0003677">
    <property type="term" value="F:DNA binding"/>
    <property type="evidence" value="ECO:0007669"/>
    <property type="project" value="UniProtKB-KW"/>
</dbReference>
<dbReference type="EMBL" id="AP023368">
    <property type="protein sequence ID" value="BCJ99437.1"/>
    <property type="molecule type" value="Genomic_DNA"/>
</dbReference>
<reference evidence="5 6" key="2">
    <citation type="submission" date="2020-08" db="EMBL/GenBank/DDBJ databases">
        <authorList>
            <person name="Ueki A."/>
            <person name="Tonouchi A."/>
        </authorList>
    </citation>
    <scope>NUCLEOTIDE SEQUENCE [LARGE SCALE GENOMIC DNA]</scope>
    <source>
        <strain evidence="5 6">CTTW</strain>
    </source>
</reference>
<evidence type="ECO:0000313" key="5">
    <source>
        <dbReference type="EMBL" id="BCJ99437.1"/>
    </source>
</evidence>
<protein>
    <submittedName>
        <fullName evidence="5">GntR family transcriptional regulator</fullName>
    </submittedName>
</protein>
<evidence type="ECO:0000259" key="4">
    <source>
        <dbReference type="PROSITE" id="PS50949"/>
    </source>
</evidence>
<dbReference type="InterPro" id="IPR036390">
    <property type="entry name" value="WH_DNA-bd_sf"/>
</dbReference>
<keyword evidence="1" id="KW-0805">Transcription regulation</keyword>
<accession>A0A7I8DNZ0</accession>
<evidence type="ECO:0000256" key="1">
    <source>
        <dbReference type="ARBA" id="ARBA00023015"/>
    </source>
</evidence>
<organism evidence="5 6">
    <name type="scientific">Anaerocolumna chitinilytica</name>
    <dbReference type="NCBI Taxonomy" id="1727145"/>
    <lineage>
        <taxon>Bacteria</taxon>
        <taxon>Bacillati</taxon>
        <taxon>Bacillota</taxon>
        <taxon>Clostridia</taxon>
        <taxon>Lachnospirales</taxon>
        <taxon>Lachnospiraceae</taxon>
        <taxon>Anaerocolumna</taxon>
    </lineage>
</organism>
<dbReference type="SMART" id="SM00345">
    <property type="entry name" value="HTH_GNTR"/>
    <property type="match status" value="1"/>
</dbReference>
<dbReference type="PANTHER" id="PTHR38445">
    <property type="entry name" value="HTH-TYPE TRANSCRIPTIONAL REPRESSOR YTRA"/>
    <property type="match status" value="1"/>
</dbReference>
<evidence type="ECO:0000313" key="6">
    <source>
        <dbReference type="Proteomes" id="UP000515703"/>
    </source>
</evidence>
<dbReference type="KEGG" id="acht:bsdcttw_24780"/>
<dbReference type="RefSeq" id="WP_185255206.1">
    <property type="nucleotide sequence ID" value="NZ_AP023368.1"/>
</dbReference>
<dbReference type="Gene3D" id="1.10.10.10">
    <property type="entry name" value="Winged helix-like DNA-binding domain superfamily/Winged helix DNA-binding domain"/>
    <property type="match status" value="1"/>
</dbReference>
<dbReference type="Pfam" id="PF00392">
    <property type="entry name" value="GntR"/>
    <property type="match status" value="1"/>
</dbReference>
<keyword evidence="6" id="KW-1185">Reference proteome</keyword>
<evidence type="ECO:0000256" key="2">
    <source>
        <dbReference type="ARBA" id="ARBA00023125"/>
    </source>
</evidence>
<dbReference type="InterPro" id="IPR036388">
    <property type="entry name" value="WH-like_DNA-bd_sf"/>
</dbReference>
<dbReference type="GO" id="GO:0003700">
    <property type="term" value="F:DNA-binding transcription factor activity"/>
    <property type="evidence" value="ECO:0007669"/>
    <property type="project" value="InterPro"/>
</dbReference>
<dbReference type="PANTHER" id="PTHR38445:SF6">
    <property type="entry name" value="GNTR-FAMILY TRANSCRIPTIONAL REGULATOR"/>
    <property type="match status" value="1"/>
</dbReference>
<dbReference type="InterPro" id="IPR000524">
    <property type="entry name" value="Tscrpt_reg_HTH_GntR"/>
</dbReference>
<dbReference type="AlphaFoldDB" id="A0A7I8DNZ0"/>
<gene>
    <name evidence="5" type="ORF">bsdcttw_24780</name>
</gene>
<feature type="domain" description="HTH gntR-type" evidence="4">
    <location>
        <begin position="7"/>
        <end position="75"/>
    </location>
</feature>
<keyword evidence="3" id="KW-0804">Transcription</keyword>
<evidence type="ECO:0000256" key="3">
    <source>
        <dbReference type="ARBA" id="ARBA00023163"/>
    </source>
</evidence>
<dbReference type="Gene3D" id="1.10.287.2110">
    <property type="match status" value="1"/>
</dbReference>
<name>A0A7I8DNZ0_9FIRM</name>
<dbReference type="Proteomes" id="UP000515703">
    <property type="component" value="Chromosome"/>
</dbReference>
<keyword evidence="2" id="KW-0238">DNA-binding</keyword>
<proteinExistence type="predicted"/>
<dbReference type="SUPFAM" id="SSF46785">
    <property type="entry name" value="Winged helix' DNA-binding domain"/>
    <property type="match status" value="1"/>
</dbReference>